<keyword evidence="6 10" id="KW-0812">Transmembrane</keyword>
<feature type="transmembrane region" description="Helical" evidence="10">
    <location>
        <begin position="335"/>
        <end position="357"/>
    </location>
</feature>
<dbReference type="Proteomes" id="UP000602004">
    <property type="component" value="Unassembled WGS sequence"/>
</dbReference>
<dbReference type="Pfam" id="PF12693">
    <property type="entry name" value="GspL_C"/>
    <property type="match status" value="1"/>
</dbReference>
<proteinExistence type="inferred from homology"/>
<keyword evidence="3" id="KW-0813">Transport</keyword>
<evidence type="ECO:0000256" key="3">
    <source>
        <dbReference type="ARBA" id="ARBA00022448"/>
    </source>
</evidence>
<feature type="domain" description="GspL periplasmic" evidence="12">
    <location>
        <begin position="327"/>
        <end position="443"/>
    </location>
</feature>
<keyword evidence="4" id="KW-1003">Cell membrane</keyword>
<sequence length="476" mass="50313">MSTLIVLLPPRDPAVPSQEWQLPELPFVLLDKSGRTQRAGRSALVLLPRATSTVLMIAARDLLMMPAKLPPLRGPRLRQALPNVVEDQLIQDPQTCHIAVDPQPVAGGRQLLAIIDRGWFRFICEAFAAAGHRSVRAVPVTRCLPQAAALDTPVEVAETVGASEPVMAGSASMTTSLPGVAPEGAPGAASAVPMVPMVAAVLGAVVQTAPALLLGSAVESAVVNGAPRVELAIARGMQGEGLAVPASAVNGTLSALAGAAPISLYMLTEVPGNEPGLAATSPAKLAAHIHGASPLPFEQLARRALACRFDLCQFEFASQPWRLDRATLRRLRLPVMLAVAALVIAIVGANVQWLMLARQRDAINTQMTELLLNAFPKTTVVLDAPDQMSRQLQQLRVAAGELSPDDFLSLADGLARSLAPVPVNGIAALDYHDRRLDVTFKPEVKLDPDFAKRLARNGLSGAIDSNTGKWTIRNGQ</sequence>
<keyword evidence="7" id="KW-0653">Protein transport</keyword>
<reference evidence="14" key="1">
    <citation type="journal article" date="2019" name="Int. J. Syst. Evol. Microbiol.">
        <title>The Global Catalogue of Microorganisms (GCM) 10K type strain sequencing project: providing services to taxonomists for standard genome sequencing and annotation.</title>
        <authorList>
            <consortium name="The Broad Institute Genomics Platform"/>
            <consortium name="The Broad Institute Genome Sequencing Center for Infectious Disease"/>
            <person name="Wu L."/>
            <person name="Ma J."/>
        </authorList>
    </citation>
    <scope>NUCLEOTIDE SEQUENCE [LARGE SCALE GENOMIC DNA]</scope>
    <source>
        <strain evidence="14">CGMCC 1.15103</strain>
    </source>
</reference>
<evidence type="ECO:0000256" key="1">
    <source>
        <dbReference type="ARBA" id="ARBA00004377"/>
    </source>
</evidence>
<keyword evidence="5" id="KW-0997">Cell inner membrane</keyword>
<dbReference type="RefSeq" id="WP_115781454.1">
    <property type="nucleotide sequence ID" value="NZ_BMHL01000003.1"/>
</dbReference>
<protein>
    <submittedName>
        <fullName evidence="13">Type II secretion system protein GspL</fullName>
    </submittedName>
</protein>
<comment type="subcellular location">
    <subcellularLocation>
        <location evidence="1">Cell inner membrane</location>
        <topology evidence="1">Single-pass membrane protein</topology>
    </subcellularLocation>
</comment>
<comment type="caution">
    <text evidence="13">The sequence shown here is derived from an EMBL/GenBank/DDBJ whole genome shotgun (WGS) entry which is preliminary data.</text>
</comment>
<gene>
    <name evidence="13" type="primary">gspL</name>
    <name evidence="13" type="ORF">GCM10011400_23360</name>
</gene>
<evidence type="ECO:0000256" key="4">
    <source>
        <dbReference type="ARBA" id="ARBA00022475"/>
    </source>
</evidence>
<evidence type="ECO:0000256" key="9">
    <source>
        <dbReference type="ARBA" id="ARBA00023136"/>
    </source>
</evidence>
<name>A0ABQ1M7I2_9BURK</name>
<dbReference type="SUPFAM" id="SSF53067">
    <property type="entry name" value="Actin-like ATPase domain"/>
    <property type="match status" value="1"/>
</dbReference>
<evidence type="ECO:0000313" key="14">
    <source>
        <dbReference type="Proteomes" id="UP000602004"/>
    </source>
</evidence>
<dbReference type="InterPro" id="IPR024230">
    <property type="entry name" value="GspL_cyto_dom"/>
</dbReference>
<evidence type="ECO:0000256" key="6">
    <source>
        <dbReference type="ARBA" id="ARBA00022692"/>
    </source>
</evidence>
<dbReference type="Gene3D" id="3.30.420.380">
    <property type="match status" value="1"/>
</dbReference>
<dbReference type="InterPro" id="IPR007812">
    <property type="entry name" value="T2SS_protein-GspL"/>
</dbReference>
<evidence type="ECO:0000259" key="12">
    <source>
        <dbReference type="Pfam" id="PF12693"/>
    </source>
</evidence>
<comment type="similarity">
    <text evidence="2">Belongs to the GSP L family.</text>
</comment>
<evidence type="ECO:0000256" key="10">
    <source>
        <dbReference type="SAM" id="Phobius"/>
    </source>
</evidence>
<dbReference type="Pfam" id="PF05134">
    <property type="entry name" value="T2SSL"/>
    <property type="match status" value="1"/>
</dbReference>
<evidence type="ECO:0000313" key="13">
    <source>
        <dbReference type="EMBL" id="GGC36011.1"/>
    </source>
</evidence>
<evidence type="ECO:0000256" key="8">
    <source>
        <dbReference type="ARBA" id="ARBA00022989"/>
    </source>
</evidence>
<dbReference type="InterPro" id="IPR043129">
    <property type="entry name" value="ATPase_NBD"/>
</dbReference>
<evidence type="ECO:0000256" key="5">
    <source>
        <dbReference type="ARBA" id="ARBA00022519"/>
    </source>
</evidence>
<keyword evidence="8 10" id="KW-1133">Transmembrane helix</keyword>
<accession>A0ABQ1M7I2</accession>
<keyword evidence="9 10" id="KW-0472">Membrane</keyword>
<dbReference type="EMBL" id="BMHL01000003">
    <property type="protein sequence ID" value="GGC36011.1"/>
    <property type="molecule type" value="Genomic_DNA"/>
</dbReference>
<dbReference type="InterPro" id="IPR025691">
    <property type="entry name" value="GspL_pp_dom"/>
</dbReference>
<evidence type="ECO:0000256" key="2">
    <source>
        <dbReference type="ARBA" id="ARBA00005318"/>
    </source>
</evidence>
<evidence type="ECO:0000259" key="11">
    <source>
        <dbReference type="Pfam" id="PF05134"/>
    </source>
</evidence>
<organism evidence="13 14">
    <name type="scientific">Paraburkholderia caffeinilytica</name>
    <dbReference type="NCBI Taxonomy" id="1761016"/>
    <lineage>
        <taxon>Bacteria</taxon>
        <taxon>Pseudomonadati</taxon>
        <taxon>Pseudomonadota</taxon>
        <taxon>Betaproteobacteria</taxon>
        <taxon>Burkholderiales</taxon>
        <taxon>Burkholderiaceae</taxon>
        <taxon>Paraburkholderia</taxon>
    </lineage>
</organism>
<evidence type="ECO:0000256" key="7">
    <source>
        <dbReference type="ARBA" id="ARBA00022927"/>
    </source>
</evidence>
<dbReference type="NCBIfam" id="TIGR01709">
    <property type="entry name" value="typeII_sec_gspL"/>
    <property type="match status" value="1"/>
</dbReference>
<keyword evidence="14" id="KW-1185">Reference proteome</keyword>
<feature type="domain" description="GspL cytoplasmic actin-ATPase-like" evidence="11">
    <location>
        <begin position="36"/>
        <end position="147"/>
    </location>
</feature>